<name>A0A371G2C6_MUCPR</name>
<dbReference type="SUPFAM" id="SSF57756">
    <property type="entry name" value="Retrovirus zinc finger-like domains"/>
    <property type="match status" value="1"/>
</dbReference>
<comment type="caution">
    <text evidence="3">The sequence shown here is derived from an EMBL/GenBank/DDBJ whole genome shotgun (WGS) entry which is preliminary data.</text>
</comment>
<gene>
    <name evidence="3" type="ORF">CR513_34214</name>
</gene>
<keyword evidence="4" id="KW-1185">Reference proteome</keyword>
<dbReference type="SUPFAM" id="SSF56672">
    <property type="entry name" value="DNA/RNA polymerases"/>
    <property type="match status" value="1"/>
</dbReference>
<feature type="domain" description="CCHC-type" evidence="2">
    <location>
        <begin position="2"/>
        <end position="16"/>
    </location>
</feature>
<dbReference type="InterPro" id="IPR036875">
    <property type="entry name" value="Znf_CCHC_sf"/>
</dbReference>
<dbReference type="OrthoDB" id="7473114at2759"/>
<keyword evidence="1" id="KW-0479">Metal-binding</keyword>
<evidence type="ECO:0000256" key="1">
    <source>
        <dbReference type="PROSITE-ProRule" id="PRU00047"/>
    </source>
</evidence>
<dbReference type="Pfam" id="PF00098">
    <property type="entry name" value="zf-CCHC"/>
    <property type="match status" value="1"/>
</dbReference>
<protein>
    <recommendedName>
        <fullName evidence="2">CCHC-type domain-containing protein</fullName>
    </recommendedName>
</protein>
<dbReference type="AlphaFoldDB" id="A0A371G2C6"/>
<feature type="non-terminal residue" evidence="3">
    <location>
        <position position="1"/>
    </location>
</feature>
<dbReference type="Proteomes" id="UP000257109">
    <property type="component" value="Unassembled WGS sequence"/>
</dbReference>
<dbReference type="STRING" id="157652.A0A371G2C6"/>
<evidence type="ECO:0000313" key="3">
    <source>
        <dbReference type="EMBL" id="RDX84702.1"/>
    </source>
</evidence>
<dbReference type="GO" id="GO:0008270">
    <property type="term" value="F:zinc ion binding"/>
    <property type="evidence" value="ECO:0007669"/>
    <property type="project" value="UniProtKB-KW"/>
</dbReference>
<dbReference type="Pfam" id="PF07727">
    <property type="entry name" value="RVT_2"/>
    <property type="match status" value="1"/>
</dbReference>
<sequence length="289" mass="33680">MRCHNCQKLGHYARECWAKKVPKTNLTIVHTWHKMKGQIQTLKLSTKDTDRRRRKRRRTYNCTNLQQSFYCKKTIIVKGSRAIPGFDSQLKKIIDLLYTYCRREVTESYEGGDQFYIEKNQTWELVDPPSNKKPITLKYVYKVKVNPKGEVVKHKAKLVAKGIDYDEVYAPVAKIETVRLVVAIANNANWSMHQLDVKFSFLNGPLEEEVYVNQPQGFVVKGKENKVYKLKKALRIDDYLSQIGFRKCTSKHGVYVKCWKGSMKSKKLLVCLYVDDLLIIDKSEVEIGF</sequence>
<keyword evidence="1" id="KW-0863">Zinc-finger</keyword>
<dbReference type="GO" id="GO:0003676">
    <property type="term" value="F:nucleic acid binding"/>
    <property type="evidence" value="ECO:0007669"/>
    <property type="project" value="InterPro"/>
</dbReference>
<dbReference type="PROSITE" id="PS50158">
    <property type="entry name" value="ZF_CCHC"/>
    <property type="match status" value="1"/>
</dbReference>
<dbReference type="InterPro" id="IPR013103">
    <property type="entry name" value="RVT_2"/>
</dbReference>
<dbReference type="InterPro" id="IPR001878">
    <property type="entry name" value="Znf_CCHC"/>
</dbReference>
<evidence type="ECO:0000313" key="4">
    <source>
        <dbReference type="Proteomes" id="UP000257109"/>
    </source>
</evidence>
<proteinExistence type="predicted"/>
<dbReference type="InterPro" id="IPR043502">
    <property type="entry name" value="DNA/RNA_pol_sf"/>
</dbReference>
<reference evidence="3" key="1">
    <citation type="submission" date="2018-05" db="EMBL/GenBank/DDBJ databases">
        <title>Draft genome of Mucuna pruriens seed.</title>
        <authorList>
            <person name="Nnadi N.E."/>
            <person name="Vos R."/>
            <person name="Hasami M.H."/>
            <person name="Devisetty U.K."/>
            <person name="Aguiy J.C."/>
        </authorList>
    </citation>
    <scope>NUCLEOTIDE SEQUENCE [LARGE SCALE GENOMIC DNA]</scope>
    <source>
        <strain evidence="3">JCA_2017</strain>
    </source>
</reference>
<dbReference type="EMBL" id="QJKJ01006972">
    <property type="protein sequence ID" value="RDX84702.1"/>
    <property type="molecule type" value="Genomic_DNA"/>
</dbReference>
<organism evidence="3 4">
    <name type="scientific">Mucuna pruriens</name>
    <name type="common">Velvet bean</name>
    <name type="synonym">Dolichos pruriens</name>
    <dbReference type="NCBI Taxonomy" id="157652"/>
    <lineage>
        <taxon>Eukaryota</taxon>
        <taxon>Viridiplantae</taxon>
        <taxon>Streptophyta</taxon>
        <taxon>Embryophyta</taxon>
        <taxon>Tracheophyta</taxon>
        <taxon>Spermatophyta</taxon>
        <taxon>Magnoliopsida</taxon>
        <taxon>eudicotyledons</taxon>
        <taxon>Gunneridae</taxon>
        <taxon>Pentapetalae</taxon>
        <taxon>rosids</taxon>
        <taxon>fabids</taxon>
        <taxon>Fabales</taxon>
        <taxon>Fabaceae</taxon>
        <taxon>Papilionoideae</taxon>
        <taxon>50 kb inversion clade</taxon>
        <taxon>NPAAA clade</taxon>
        <taxon>indigoferoid/millettioid clade</taxon>
        <taxon>Phaseoleae</taxon>
        <taxon>Mucuna</taxon>
    </lineage>
</organism>
<accession>A0A371G2C6</accession>
<evidence type="ECO:0000259" key="2">
    <source>
        <dbReference type="PROSITE" id="PS50158"/>
    </source>
</evidence>
<dbReference type="SMART" id="SM00343">
    <property type="entry name" value="ZnF_C2HC"/>
    <property type="match status" value="1"/>
</dbReference>
<keyword evidence="1" id="KW-0862">Zinc</keyword>